<reference evidence="8" key="1">
    <citation type="journal article" date="2007" name="J. Bacteriol.">
        <title>Comparative genome analysis of four magnetotactic bacteria reveals a complex set of group-specific genes implicated in magnetosome biomineralization and function.</title>
        <authorList>
            <person name="Richter M."/>
            <person name="Kube M."/>
            <person name="Bazylinski D.A."/>
            <person name="Lombardot T."/>
            <person name="Gloeckner F.O."/>
            <person name="Reinhardt R."/>
            <person name="Schueler D."/>
        </authorList>
    </citation>
    <scope>NUCLEOTIDE SEQUENCE</scope>
    <source>
        <strain evidence="8">MSR-1</strain>
    </source>
</reference>
<keyword evidence="5 6" id="KW-0472">Membrane</keyword>
<dbReference type="EMBL" id="CU459003">
    <property type="protein sequence ID" value="CAM74945.1"/>
    <property type="molecule type" value="Genomic_DNA"/>
</dbReference>
<dbReference type="Pfam" id="PF00924">
    <property type="entry name" value="MS_channel_2nd"/>
    <property type="match status" value="1"/>
</dbReference>
<dbReference type="Gene3D" id="2.60.120.10">
    <property type="entry name" value="Jelly Rolls"/>
    <property type="match status" value="1"/>
</dbReference>
<evidence type="ECO:0000256" key="6">
    <source>
        <dbReference type="RuleBase" id="RU369025"/>
    </source>
</evidence>
<comment type="caution">
    <text evidence="6">Lacks conserved residue(s) required for the propagation of feature annotation.</text>
</comment>
<dbReference type="SUPFAM" id="SSF82689">
    <property type="entry name" value="Mechanosensitive channel protein MscS (YggB), C-terminal domain"/>
    <property type="match status" value="1"/>
</dbReference>
<evidence type="ECO:0000256" key="2">
    <source>
        <dbReference type="ARBA" id="ARBA00022475"/>
    </source>
</evidence>
<dbReference type="Pfam" id="PF00027">
    <property type="entry name" value="cNMP_binding"/>
    <property type="match status" value="1"/>
</dbReference>
<keyword evidence="6" id="KW-0813">Transport</keyword>
<feature type="transmembrane region" description="Helical" evidence="6">
    <location>
        <begin position="89"/>
        <end position="109"/>
    </location>
</feature>
<comment type="subcellular location">
    <subcellularLocation>
        <location evidence="6">Cell inner membrane</location>
        <topology evidence="6">Multi-pass membrane protein</topology>
    </subcellularLocation>
    <subcellularLocation>
        <location evidence="1">Cell membrane</location>
        <topology evidence="1">Multi-pass membrane protein</topology>
    </subcellularLocation>
</comment>
<evidence type="ECO:0000256" key="1">
    <source>
        <dbReference type="ARBA" id="ARBA00004651"/>
    </source>
</evidence>
<comment type="subunit">
    <text evidence="6">Homoheptamer.</text>
</comment>
<comment type="similarity">
    <text evidence="6">Belongs to the MscS (TC 1.A.23) family.</text>
</comment>
<organism evidence="8">
    <name type="scientific">Magnetospirillum gryphiswaldense</name>
    <dbReference type="NCBI Taxonomy" id="55518"/>
    <lineage>
        <taxon>Bacteria</taxon>
        <taxon>Pseudomonadati</taxon>
        <taxon>Pseudomonadota</taxon>
        <taxon>Alphaproteobacteria</taxon>
        <taxon>Rhodospirillales</taxon>
        <taxon>Rhodospirillaceae</taxon>
        <taxon>Magnetospirillum</taxon>
    </lineage>
</organism>
<evidence type="ECO:0000259" key="7">
    <source>
        <dbReference type="PROSITE" id="PS50042"/>
    </source>
</evidence>
<keyword evidence="2" id="KW-1003">Cell membrane</keyword>
<dbReference type="InterPro" id="IPR045275">
    <property type="entry name" value="MscS_archaea/bacteria_type"/>
</dbReference>
<gene>
    <name evidence="8" type="ORF">MGR_2742</name>
</gene>
<dbReference type="InterPro" id="IPR011066">
    <property type="entry name" value="MscS_channel_C_sf"/>
</dbReference>
<dbReference type="InterPro" id="IPR010920">
    <property type="entry name" value="LSM_dom_sf"/>
</dbReference>
<protein>
    <recommendedName>
        <fullName evidence="6">Small-conductance mechanosensitive channel</fullName>
    </recommendedName>
</protein>
<evidence type="ECO:0000256" key="3">
    <source>
        <dbReference type="ARBA" id="ARBA00022692"/>
    </source>
</evidence>
<keyword evidence="6" id="KW-0997">Cell inner membrane</keyword>
<dbReference type="SUPFAM" id="SSF51206">
    <property type="entry name" value="cAMP-binding domain-like"/>
    <property type="match status" value="1"/>
</dbReference>
<keyword evidence="3 6" id="KW-0812">Transmembrane</keyword>
<dbReference type="PANTHER" id="PTHR30221">
    <property type="entry name" value="SMALL-CONDUCTANCE MECHANOSENSITIVE CHANNEL"/>
    <property type="match status" value="1"/>
</dbReference>
<dbReference type="InterPro" id="IPR023408">
    <property type="entry name" value="MscS_beta-dom_sf"/>
</dbReference>
<dbReference type="SMART" id="SM00100">
    <property type="entry name" value="cNMP"/>
    <property type="match status" value="1"/>
</dbReference>
<keyword evidence="6" id="KW-0406">Ion transport</keyword>
<evidence type="ECO:0000256" key="5">
    <source>
        <dbReference type="ARBA" id="ARBA00023136"/>
    </source>
</evidence>
<dbReference type="PANTHER" id="PTHR30221:SF1">
    <property type="entry name" value="SMALL-CONDUCTANCE MECHANOSENSITIVE CHANNEL"/>
    <property type="match status" value="1"/>
</dbReference>
<keyword evidence="6" id="KW-0407">Ion channel</keyword>
<proteinExistence type="inferred from homology"/>
<dbReference type="Gene3D" id="2.30.30.60">
    <property type="match status" value="1"/>
</dbReference>
<dbReference type="PROSITE" id="PS50042">
    <property type="entry name" value="CNMP_BINDING_3"/>
    <property type="match status" value="1"/>
</dbReference>
<dbReference type="InterPro" id="IPR000595">
    <property type="entry name" value="cNMP-bd_dom"/>
</dbReference>
<accession>A4TWD8</accession>
<dbReference type="Gene3D" id="1.10.287.1260">
    <property type="match status" value="1"/>
</dbReference>
<dbReference type="CDD" id="cd00038">
    <property type="entry name" value="CAP_ED"/>
    <property type="match status" value="1"/>
</dbReference>
<dbReference type="AlphaFoldDB" id="A4TWD8"/>
<feature type="transmembrane region" description="Helical" evidence="6">
    <location>
        <begin position="12"/>
        <end position="32"/>
    </location>
</feature>
<comment type="function">
    <text evidence="6">Mechanosensitive channel that participates in the regulation of osmotic pressure changes within the cell, opening in response to stretch forces in the membrane lipid bilayer, without the need for other proteins. Contributes to normal resistance to hypoosmotic shock. Forms an ion channel of 1.0 nanosiemens conductance with a slight preference for anions.</text>
</comment>
<dbReference type="GO" id="GO:0005886">
    <property type="term" value="C:plasma membrane"/>
    <property type="evidence" value="ECO:0007669"/>
    <property type="project" value="UniProtKB-SubCell"/>
</dbReference>
<feature type="transmembrane region" description="Helical" evidence="6">
    <location>
        <begin position="115"/>
        <end position="133"/>
    </location>
</feature>
<feature type="domain" description="Cyclic nucleotide-binding" evidence="7">
    <location>
        <begin position="323"/>
        <end position="443"/>
    </location>
</feature>
<dbReference type="SUPFAM" id="SSF50182">
    <property type="entry name" value="Sm-like ribonucleoproteins"/>
    <property type="match status" value="1"/>
</dbReference>
<dbReference type="InterPro" id="IPR006685">
    <property type="entry name" value="MscS_channel_2nd"/>
</dbReference>
<sequence length="482" mass="52962">MRSSARVLAPLVLRLGFPLALLAVMVVVRLRWEAQAWASQWDAAILESIETGLAIGQWIATGWMINRMVATLVWPLVARRNGGTPVPKMLADLVSVLVWLGLALLLSSLVFHQSLTALLATSTVALGVVGFALRELISDFFAGIALSVERPFSIGDWIEVDNIAGRVVDMNWRAVRLSTTDDVAIIVPNGNIAAETFRNYSRPNTWFRDEIRLALPFDVTTHQGQRILLSAVTQIPELAAHHRKPSVTIDGYDDRGILWRLLYWAPDFERLSSLRFAVHSNILRNLHMSGLRLPVPIEEIRVMRSTLGSELGSIERMLRTSPVFSALTDEELSLLAQSASQRIATMGKPILHQGEPGSSLFLLNEGMLCVSVEMATGEQTQVGQIAPGHIFGEMSLLTGAPRGATVVPALDSLITEIGKDSMAELLVRRPQLAESLSRILAERQGQTAARMAAETNDVEHCDDQGATRLMLGRIRSFFNMPG</sequence>
<evidence type="ECO:0000256" key="4">
    <source>
        <dbReference type="ARBA" id="ARBA00022989"/>
    </source>
</evidence>
<dbReference type="InterPro" id="IPR014710">
    <property type="entry name" value="RmlC-like_jellyroll"/>
</dbReference>
<dbReference type="GO" id="GO:0008381">
    <property type="term" value="F:mechanosensitive monoatomic ion channel activity"/>
    <property type="evidence" value="ECO:0007669"/>
    <property type="project" value="InterPro"/>
</dbReference>
<name>A4TWD8_9PROT</name>
<dbReference type="InterPro" id="IPR018490">
    <property type="entry name" value="cNMP-bd_dom_sf"/>
</dbReference>
<evidence type="ECO:0000313" key="8">
    <source>
        <dbReference type="EMBL" id="CAM74945.1"/>
    </source>
</evidence>
<keyword evidence="4 6" id="KW-1133">Transmembrane helix</keyword>